<keyword evidence="1" id="KW-0812">Transmembrane</keyword>
<name>A0A933MI95_UNCT6</name>
<sequence length="353" mass="38803">AKGRYIARMDAHAVYGKDYLKNCLEVMEATKADNVGGPALSLPSSKTAMAHSIVLAHLSPFGLGGGTFRNPNAEGWVETVWPGFYRREVFEKVGYLTFSVPRAEDIEFNARAREAGFKIYLSPKIKSYYYCRDTLKKIWIQRWSDGVSIARILKINPKAPRLRHFIPLIFISSLLLLSALALISAPPGSISLTSLKGLNLFNLSNVSNSIGLAATRLLLLELLAYFSAMLLAVIQAGKTKFTVYSSKFENVTGQDGNQPQPVNNLTVNGQTVNGKQENSTLNGQTVNCPLTRLRASKQPDPTPNVPTVNGKRSFGSLALLPVVFVTLHFSYGLGSLWGLISLPLFVNRKLENR</sequence>
<dbReference type="EMBL" id="JACQXR010000086">
    <property type="protein sequence ID" value="MBI4726872.1"/>
    <property type="molecule type" value="Genomic_DNA"/>
</dbReference>
<evidence type="ECO:0000313" key="2">
    <source>
        <dbReference type="EMBL" id="MBI4726872.1"/>
    </source>
</evidence>
<dbReference type="SUPFAM" id="SSF53448">
    <property type="entry name" value="Nucleotide-diphospho-sugar transferases"/>
    <property type="match status" value="1"/>
</dbReference>
<organism evidence="2 3">
    <name type="scientific">candidate division TA06 bacterium</name>
    <dbReference type="NCBI Taxonomy" id="2250710"/>
    <lineage>
        <taxon>Bacteria</taxon>
        <taxon>Bacteria division TA06</taxon>
    </lineage>
</organism>
<dbReference type="Proteomes" id="UP000736328">
    <property type="component" value="Unassembled WGS sequence"/>
</dbReference>
<feature type="transmembrane region" description="Helical" evidence="1">
    <location>
        <begin position="317"/>
        <end position="340"/>
    </location>
</feature>
<protein>
    <submittedName>
        <fullName evidence="2">Glycosyltransferase</fullName>
    </submittedName>
</protein>
<comment type="caution">
    <text evidence="2">The sequence shown here is derived from an EMBL/GenBank/DDBJ whole genome shotgun (WGS) entry which is preliminary data.</text>
</comment>
<gene>
    <name evidence="2" type="ORF">HY768_06570</name>
</gene>
<accession>A0A933MI95</accession>
<proteinExistence type="predicted"/>
<keyword evidence="1" id="KW-1133">Transmembrane helix</keyword>
<feature type="transmembrane region" description="Helical" evidence="1">
    <location>
        <begin position="210"/>
        <end position="234"/>
    </location>
</feature>
<reference evidence="2" key="1">
    <citation type="submission" date="2020-07" db="EMBL/GenBank/DDBJ databases">
        <title>Huge and variable diversity of episymbiotic CPR bacteria and DPANN archaea in groundwater ecosystems.</title>
        <authorList>
            <person name="He C.Y."/>
            <person name="Keren R."/>
            <person name="Whittaker M."/>
            <person name="Farag I.F."/>
            <person name="Doudna J."/>
            <person name="Cate J.H.D."/>
            <person name="Banfield J.F."/>
        </authorList>
    </citation>
    <scope>NUCLEOTIDE SEQUENCE</scope>
    <source>
        <strain evidence="2">NC_groundwater_1520_Pr4_B-0.1um_53_5</strain>
    </source>
</reference>
<evidence type="ECO:0000256" key="1">
    <source>
        <dbReference type="SAM" id="Phobius"/>
    </source>
</evidence>
<dbReference type="InterPro" id="IPR029044">
    <property type="entry name" value="Nucleotide-diphossugar_trans"/>
</dbReference>
<evidence type="ECO:0000313" key="3">
    <source>
        <dbReference type="Proteomes" id="UP000736328"/>
    </source>
</evidence>
<dbReference type="Gene3D" id="3.90.550.10">
    <property type="entry name" value="Spore Coat Polysaccharide Biosynthesis Protein SpsA, Chain A"/>
    <property type="match status" value="1"/>
</dbReference>
<keyword evidence="1" id="KW-0472">Membrane</keyword>
<feature type="non-terminal residue" evidence="2">
    <location>
        <position position="1"/>
    </location>
</feature>
<dbReference type="AlphaFoldDB" id="A0A933MI95"/>
<feature type="transmembrane region" description="Helical" evidence="1">
    <location>
        <begin position="165"/>
        <end position="190"/>
    </location>
</feature>